<protein>
    <submittedName>
        <fullName evidence="1">Uncharacterized protein</fullName>
    </submittedName>
</protein>
<sequence>MQILHEKADFKSPFLHEKADFKQQILHEKADFKWQILHEKADFDGCRSFNQLITNPSHFEHIFPI</sequence>
<organism evidence="1">
    <name type="scientific">uncultured bacterium contig00017</name>
    <dbReference type="NCBI Taxonomy" id="1181508"/>
    <lineage>
        <taxon>Bacteria</taxon>
        <taxon>environmental samples</taxon>
    </lineage>
</organism>
<dbReference type="AlphaFoldDB" id="A0A806KF49"/>
<proteinExistence type="predicted"/>
<reference evidence="1" key="1">
    <citation type="submission" date="2012-03" db="EMBL/GenBank/DDBJ databases">
        <title>Functional metagenomics reveals considerable lignocellulase gene clusters in the gut microbiome of a wood-feeding higher termite.</title>
        <authorList>
            <person name="Liu N."/>
        </authorList>
    </citation>
    <scope>NUCLEOTIDE SEQUENCE</scope>
</reference>
<accession>A0A806KF49</accession>
<name>A0A806KF49_9BACT</name>
<evidence type="ECO:0000313" key="1">
    <source>
        <dbReference type="EMBL" id="AGS51643.1"/>
    </source>
</evidence>
<dbReference type="EMBL" id="JQ844166">
    <property type="protein sequence ID" value="AGS51643.1"/>
    <property type="molecule type" value="Genomic_DNA"/>
</dbReference>